<protein>
    <recommendedName>
        <fullName evidence="4">Glucosamine-6-phosphate deaminase</fullName>
        <ecNumber evidence="4">3.5.99.6</ecNumber>
    </recommendedName>
    <alternativeName>
        <fullName evidence="4">GlcN6P deaminase</fullName>
        <shortName evidence="4">GNPDA</shortName>
    </alternativeName>
    <alternativeName>
        <fullName evidence="4">Glucosamine-6-phosphate isomerase</fullName>
    </alternativeName>
</protein>
<name>A0A2T4Z6Y5_9BACL</name>
<dbReference type="EMBL" id="PZZP01000001">
    <property type="protein sequence ID" value="PTM57626.1"/>
    <property type="molecule type" value="Genomic_DNA"/>
</dbReference>
<dbReference type="Gene3D" id="3.40.50.1360">
    <property type="match status" value="1"/>
</dbReference>
<feature type="domain" description="Glucosamine/galactosamine-6-phosphate isomerase" evidence="5">
    <location>
        <begin position="9"/>
        <end position="229"/>
    </location>
</feature>
<comment type="caution">
    <text evidence="6">The sequence shown here is derived from an EMBL/GenBank/DDBJ whole genome shotgun (WGS) entry which is preliminary data.</text>
</comment>
<feature type="active site" description="Proton acceptor; for ring-opening step" evidence="4">
    <location>
        <position position="138"/>
    </location>
</feature>
<keyword evidence="3 4" id="KW-0119">Carbohydrate metabolism</keyword>
<dbReference type="CDD" id="cd01399">
    <property type="entry name" value="GlcN6P_deaminase"/>
    <property type="match status" value="1"/>
</dbReference>
<evidence type="ECO:0000313" key="7">
    <source>
        <dbReference type="Proteomes" id="UP000241639"/>
    </source>
</evidence>
<dbReference type="GO" id="GO:0019262">
    <property type="term" value="P:N-acetylneuraminate catabolic process"/>
    <property type="evidence" value="ECO:0007669"/>
    <property type="project" value="UniProtKB-UniRule"/>
</dbReference>
<dbReference type="AlphaFoldDB" id="A0A2T4Z6Y5"/>
<dbReference type="GO" id="GO:0006046">
    <property type="term" value="P:N-acetylglucosamine catabolic process"/>
    <property type="evidence" value="ECO:0007669"/>
    <property type="project" value="UniProtKB-UniRule"/>
</dbReference>
<dbReference type="GO" id="GO:0004342">
    <property type="term" value="F:glucosamine-6-phosphate deaminase activity"/>
    <property type="evidence" value="ECO:0007669"/>
    <property type="project" value="UniProtKB-UniRule"/>
</dbReference>
<evidence type="ECO:0000256" key="4">
    <source>
        <dbReference type="HAMAP-Rule" id="MF_01241"/>
    </source>
</evidence>
<comment type="catalytic activity">
    <reaction evidence="1 4">
        <text>alpha-D-glucosamine 6-phosphate + H2O = beta-D-fructose 6-phosphate + NH4(+)</text>
        <dbReference type="Rhea" id="RHEA:12172"/>
        <dbReference type="ChEBI" id="CHEBI:15377"/>
        <dbReference type="ChEBI" id="CHEBI:28938"/>
        <dbReference type="ChEBI" id="CHEBI:57634"/>
        <dbReference type="ChEBI" id="CHEBI:75989"/>
        <dbReference type="EC" id="3.5.99.6"/>
    </reaction>
</comment>
<reference evidence="6 7" key="1">
    <citation type="submission" date="2018-04" db="EMBL/GenBank/DDBJ databases">
        <title>Genomic Encyclopedia of Archaeal and Bacterial Type Strains, Phase II (KMG-II): from individual species to whole genera.</title>
        <authorList>
            <person name="Goeker M."/>
        </authorList>
    </citation>
    <scope>NUCLEOTIDE SEQUENCE [LARGE SCALE GENOMIC DNA]</scope>
    <source>
        <strain evidence="6 7">DSM 45169</strain>
    </source>
</reference>
<feature type="active site" description="Proton acceptor; for enolization step" evidence="4">
    <location>
        <position position="67"/>
    </location>
</feature>
<evidence type="ECO:0000256" key="2">
    <source>
        <dbReference type="ARBA" id="ARBA00022801"/>
    </source>
</evidence>
<comment type="similarity">
    <text evidence="4">Belongs to the glucosamine/galactosamine-6-phosphate isomerase family. NagB subfamily.</text>
</comment>
<dbReference type="InterPro" id="IPR037171">
    <property type="entry name" value="NagB/RpiA_transferase-like"/>
</dbReference>
<dbReference type="InterPro" id="IPR004547">
    <property type="entry name" value="Glucosamine6P_isomerase"/>
</dbReference>
<evidence type="ECO:0000259" key="5">
    <source>
        <dbReference type="Pfam" id="PF01182"/>
    </source>
</evidence>
<dbReference type="FunFam" id="3.40.50.1360:FF:000003">
    <property type="entry name" value="Glucosamine-6-phosphate deaminase"/>
    <property type="match status" value="1"/>
</dbReference>
<gene>
    <name evidence="4" type="primary">nagB</name>
    <name evidence="6" type="ORF">C8J48_0176</name>
</gene>
<comment type="function">
    <text evidence="4">Catalyzes the reversible isomerization-deamination of glucosamine 6-phosphate (GlcN6P) to form fructose 6-phosphate (Fru6P) and ammonium ion.</text>
</comment>
<dbReference type="GO" id="GO:0042802">
    <property type="term" value="F:identical protein binding"/>
    <property type="evidence" value="ECO:0007669"/>
    <property type="project" value="TreeGrafter"/>
</dbReference>
<dbReference type="HAMAP" id="MF_01241">
    <property type="entry name" value="GlcN6P_deamin"/>
    <property type="match status" value="1"/>
</dbReference>
<feature type="active site" description="For ring-opening step" evidence="4">
    <location>
        <position position="136"/>
    </location>
</feature>
<accession>A0A2T4Z6Y5</accession>
<evidence type="ECO:0000256" key="3">
    <source>
        <dbReference type="ARBA" id="ARBA00023277"/>
    </source>
</evidence>
<dbReference type="GO" id="GO:0005975">
    <property type="term" value="P:carbohydrate metabolic process"/>
    <property type="evidence" value="ECO:0007669"/>
    <property type="project" value="InterPro"/>
</dbReference>
<dbReference type="EC" id="3.5.99.6" evidence="4"/>
<proteinExistence type="inferred from homology"/>
<dbReference type="PANTHER" id="PTHR11280:SF5">
    <property type="entry name" value="GLUCOSAMINE-6-PHOSPHATE ISOMERASE"/>
    <property type="match status" value="1"/>
</dbReference>
<dbReference type="NCBIfam" id="TIGR00502">
    <property type="entry name" value="nagB"/>
    <property type="match status" value="1"/>
</dbReference>
<feature type="active site" description="For ring-opening step" evidence="4">
    <location>
        <position position="143"/>
    </location>
</feature>
<comment type="pathway">
    <text evidence="4">Amino-sugar metabolism; N-acetylneuraminate degradation; D-fructose 6-phosphate from N-acetylneuraminate: step 5/5.</text>
</comment>
<dbReference type="PROSITE" id="PS01161">
    <property type="entry name" value="GLC_GALNAC_ISOMERASE"/>
    <property type="match status" value="1"/>
</dbReference>
<dbReference type="SUPFAM" id="SSF100950">
    <property type="entry name" value="NagB/RpiA/CoA transferase-like"/>
    <property type="match status" value="1"/>
</dbReference>
<dbReference type="GO" id="GO:0005737">
    <property type="term" value="C:cytoplasm"/>
    <property type="evidence" value="ECO:0007669"/>
    <property type="project" value="TreeGrafter"/>
</dbReference>
<keyword evidence="7" id="KW-1185">Reference proteome</keyword>
<organism evidence="6 7">
    <name type="scientific">Desmospora activa DSM 45169</name>
    <dbReference type="NCBI Taxonomy" id="1121389"/>
    <lineage>
        <taxon>Bacteria</taxon>
        <taxon>Bacillati</taxon>
        <taxon>Bacillota</taxon>
        <taxon>Bacilli</taxon>
        <taxon>Bacillales</taxon>
        <taxon>Thermoactinomycetaceae</taxon>
        <taxon>Desmospora</taxon>
    </lineage>
</organism>
<dbReference type="Proteomes" id="UP000241639">
    <property type="component" value="Unassembled WGS sequence"/>
</dbReference>
<dbReference type="InterPro" id="IPR006148">
    <property type="entry name" value="Glc/Gal-6P_isomerase"/>
</dbReference>
<dbReference type="InterPro" id="IPR018321">
    <property type="entry name" value="Glucosamine6P_isomerase_CS"/>
</dbReference>
<evidence type="ECO:0000313" key="6">
    <source>
        <dbReference type="EMBL" id="PTM57626.1"/>
    </source>
</evidence>
<evidence type="ECO:0000256" key="1">
    <source>
        <dbReference type="ARBA" id="ARBA00000644"/>
    </source>
</evidence>
<dbReference type="GO" id="GO:0006043">
    <property type="term" value="P:glucosamine catabolic process"/>
    <property type="evidence" value="ECO:0007669"/>
    <property type="project" value="TreeGrafter"/>
</dbReference>
<keyword evidence="2 4" id="KW-0378">Hydrolase</keyword>
<dbReference type="Pfam" id="PF01182">
    <property type="entry name" value="Glucosamine_iso"/>
    <property type="match status" value="1"/>
</dbReference>
<dbReference type="UniPathway" id="UPA00629">
    <property type="reaction ID" value="UER00684"/>
</dbReference>
<dbReference type="PANTHER" id="PTHR11280">
    <property type="entry name" value="GLUCOSAMINE-6-PHOSPHATE ISOMERASE"/>
    <property type="match status" value="1"/>
</dbReference>
<sequence>MRVIQVPNAQEMNRWAAAHIIQLVQTQPPSVLGFATGSTPEGIYRELVADHRQNGTSYKEVVTFNLDEYVGLKRDHPNSYHTYMQTRLFDHLDCVSHRTHIPAGDATDLAAECHRYEQQISRYGGIDLQLLGIGRNGHIGFNEPGTSFDSRTHVVKLTESTRNANAHFFQRKEEIPTHAITMGIASILSSRQILLLAAGHTKAEAIARLIEGPVDADFPASALKQHSDVTVLADESACQHLAKKGKIFDVG</sequence>
<comment type="caution">
    <text evidence="4">Lacks conserved residue(s) required for the propagation of feature annotation.</text>
</comment>